<dbReference type="PANTHER" id="PTHR36386">
    <property type="entry name" value="OS06G0683900 PROTEIN"/>
    <property type="match status" value="1"/>
</dbReference>
<name>A0ABP0Y5E2_9ROSI</name>
<feature type="compositionally biased region" description="Polar residues" evidence="2">
    <location>
        <begin position="412"/>
        <end position="424"/>
    </location>
</feature>
<protein>
    <submittedName>
        <fullName evidence="3">Uncharacterized protein</fullName>
    </submittedName>
</protein>
<dbReference type="PANTHER" id="PTHR36386:SF1">
    <property type="entry name" value="OS06G0683900 PROTEIN"/>
    <property type="match status" value="1"/>
</dbReference>
<reference evidence="3 4" key="1">
    <citation type="submission" date="2024-03" db="EMBL/GenBank/DDBJ databases">
        <authorList>
            <person name="Gkanogiannis A."/>
            <person name="Becerra Lopez-Lavalle L."/>
        </authorList>
    </citation>
    <scope>NUCLEOTIDE SEQUENCE [LARGE SCALE GENOMIC DNA]</scope>
</reference>
<keyword evidence="1" id="KW-0175">Coiled coil</keyword>
<evidence type="ECO:0000313" key="3">
    <source>
        <dbReference type="EMBL" id="CAK9314801.1"/>
    </source>
</evidence>
<evidence type="ECO:0000256" key="2">
    <source>
        <dbReference type="SAM" id="MobiDB-lite"/>
    </source>
</evidence>
<keyword evidence="4" id="KW-1185">Reference proteome</keyword>
<dbReference type="Proteomes" id="UP001642487">
    <property type="component" value="Chromosome 2"/>
</dbReference>
<proteinExistence type="predicted"/>
<feature type="compositionally biased region" description="Basic and acidic residues" evidence="2">
    <location>
        <begin position="435"/>
        <end position="449"/>
    </location>
</feature>
<gene>
    <name evidence="3" type="ORF">CITCOLO1_LOCUS6569</name>
</gene>
<evidence type="ECO:0000313" key="4">
    <source>
        <dbReference type="Proteomes" id="UP001642487"/>
    </source>
</evidence>
<dbReference type="EMBL" id="OZ021736">
    <property type="protein sequence ID" value="CAK9314801.1"/>
    <property type="molecule type" value="Genomic_DNA"/>
</dbReference>
<feature type="region of interest" description="Disordered" evidence="2">
    <location>
        <begin position="15"/>
        <end position="42"/>
    </location>
</feature>
<accession>A0ABP0Y5E2</accession>
<feature type="coiled-coil region" evidence="1">
    <location>
        <begin position="208"/>
        <end position="242"/>
    </location>
</feature>
<organism evidence="3 4">
    <name type="scientific">Citrullus colocynthis</name>
    <name type="common">colocynth</name>
    <dbReference type="NCBI Taxonomy" id="252529"/>
    <lineage>
        <taxon>Eukaryota</taxon>
        <taxon>Viridiplantae</taxon>
        <taxon>Streptophyta</taxon>
        <taxon>Embryophyta</taxon>
        <taxon>Tracheophyta</taxon>
        <taxon>Spermatophyta</taxon>
        <taxon>Magnoliopsida</taxon>
        <taxon>eudicotyledons</taxon>
        <taxon>Gunneridae</taxon>
        <taxon>Pentapetalae</taxon>
        <taxon>rosids</taxon>
        <taxon>fabids</taxon>
        <taxon>Cucurbitales</taxon>
        <taxon>Cucurbitaceae</taxon>
        <taxon>Benincaseae</taxon>
        <taxon>Citrullus</taxon>
    </lineage>
</organism>
<sequence>MGLIKERIMPFQPGLVPGPSFVNKSERDGLPNPTARNPRQDGERILLTSIFHQRSKTQKYREFPNSSLRLLLLAGKSNIFHKISPTQKLKMSLLDRPDDIEAPNIQVWNNAAFDNGESDVRTLSWSTVQESYKNLSSESLQSDCSKENLCPFSLKTPASVKYSVSVKPLNRNGVIENSQGKPFKTPYMVSAKMYGVKGKEEEEVISKERNIDVEIEETEREINRLATRLKALQIEKAEQNATRTTVQKGGRFVPVRSVDPKVSTKNSNRVHKMFEDALGEPKIGHNRGLSLGPSEIHGTVGVRRQGKTELTPAQRIQNRRQSCLPKLLDIDEVKAKNRRGNSMSLSPKSRRTVIKAQTVRQPATTIVSKRPVKKDGVVELIQPKKLFKDIEKSAPPTSVKKPLRTGRIVASRYNQTNESSQVATENRKRSLPGNCKDDGTSRYDKRRSSSELCQSKAPQSRVKKRWEIPSEIIVLQQETEEKCLDSSVSKVGDMLPRIRTTRCANMSPRDSGPAKRVAELTEGKTNFFADEEMEASICQKLNFAEDEEEE</sequence>
<evidence type="ECO:0000256" key="1">
    <source>
        <dbReference type="SAM" id="Coils"/>
    </source>
</evidence>
<feature type="region of interest" description="Disordered" evidence="2">
    <location>
        <begin position="392"/>
        <end position="460"/>
    </location>
</feature>